<gene>
    <name evidence="1" type="ORF">GCM10009775_19930</name>
</gene>
<evidence type="ECO:0008006" key="3">
    <source>
        <dbReference type="Google" id="ProtNLM"/>
    </source>
</evidence>
<organism evidence="1 2">
    <name type="scientific">Microbacterium aoyamense</name>
    <dbReference type="NCBI Taxonomy" id="344166"/>
    <lineage>
        <taxon>Bacteria</taxon>
        <taxon>Bacillati</taxon>
        <taxon>Actinomycetota</taxon>
        <taxon>Actinomycetes</taxon>
        <taxon>Micrococcales</taxon>
        <taxon>Microbacteriaceae</taxon>
        <taxon>Microbacterium</taxon>
    </lineage>
</organism>
<sequence>MSVDEALAVLESLRPERKGLRSVVEERNGLAGMVLEHHEGAERWAAVSTPGTGWFTLQLDGGFMYDIVDEDASSEEIREILQHLIAIGQAYLEGKSELTTSRFLKAPTRIVQLGDQRIRIHLSLDKLWRRIWGRS</sequence>
<proteinExistence type="predicted"/>
<reference evidence="1 2" key="1">
    <citation type="journal article" date="2019" name="Int. J. Syst. Evol. Microbiol.">
        <title>The Global Catalogue of Microorganisms (GCM) 10K type strain sequencing project: providing services to taxonomists for standard genome sequencing and annotation.</title>
        <authorList>
            <consortium name="The Broad Institute Genomics Platform"/>
            <consortium name="The Broad Institute Genome Sequencing Center for Infectious Disease"/>
            <person name="Wu L."/>
            <person name="Ma J."/>
        </authorList>
    </citation>
    <scope>NUCLEOTIDE SEQUENCE [LARGE SCALE GENOMIC DNA]</scope>
    <source>
        <strain evidence="1 2">JCM 14900</strain>
    </source>
</reference>
<evidence type="ECO:0000313" key="2">
    <source>
        <dbReference type="Proteomes" id="UP001501343"/>
    </source>
</evidence>
<evidence type="ECO:0000313" key="1">
    <source>
        <dbReference type="EMBL" id="GAA1927877.1"/>
    </source>
</evidence>
<name>A0ABN2PQM9_9MICO</name>
<protein>
    <recommendedName>
        <fullName evidence="3">Immunity protein 63 domain-containing protein</fullName>
    </recommendedName>
</protein>
<dbReference type="EMBL" id="BAAAOF010000003">
    <property type="protein sequence ID" value="GAA1927877.1"/>
    <property type="molecule type" value="Genomic_DNA"/>
</dbReference>
<dbReference type="RefSeq" id="WP_248151105.1">
    <property type="nucleotide sequence ID" value="NZ_BAAAOF010000003.1"/>
</dbReference>
<dbReference type="Proteomes" id="UP001501343">
    <property type="component" value="Unassembled WGS sequence"/>
</dbReference>
<comment type="caution">
    <text evidence="1">The sequence shown here is derived from an EMBL/GenBank/DDBJ whole genome shotgun (WGS) entry which is preliminary data.</text>
</comment>
<keyword evidence="2" id="KW-1185">Reference proteome</keyword>
<accession>A0ABN2PQM9</accession>